<dbReference type="GO" id="GO:0016829">
    <property type="term" value="F:lyase activity"/>
    <property type="evidence" value="ECO:0007669"/>
    <property type="project" value="UniProtKB-KW"/>
</dbReference>
<evidence type="ECO:0000259" key="5">
    <source>
        <dbReference type="Pfam" id="PF04073"/>
    </source>
</evidence>
<dbReference type="EC" id="4.2.-.-" evidence="4"/>
<keyword evidence="2 4" id="KW-0648">Protein biosynthesis</keyword>
<sequence>MSKKDHKKTNVMRMLDTQKISYEVLAYEWEEGRGAGVHVAEELHLPEAQVFKTLVGRGNVTGPVVFCIPVAAELDLKQAARVSGNKSVELIAVKDLLGLTGYLRGGCSPVGMKKLFPTYFDATMANFNEIYVSAGLRGMQIKVNPQDLQAVVAAHFEPLTMK</sequence>
<dbReference type="EMBL" id="UHIO01000001">
    <property type="protein sequence ID" value="SUP39800.1"/>
    <property type="molecule type" value="Genomic_DNA"/>
</dbReference>
<dbReference type="PANTHER" id="PTHR30411:SF0">
    <property type="entry name" value="CYS-TRNA(PRO)_CYS-TRNA(CYS) DEACYLASE YBAK"/>
    <property type="match status" value="1"/>
</dbReference>
<dbReference type="RefSeq" id="WP_115309418.1">
    <property type="nucleotide sequence ID" value="NZ_UHIO01000001.1"/>
</dbReference>
<evidence type="ECO:0000256" key="4">
    <source>
        <dbReference type="PIRNR" id="PIRNR006181"/>
    </source>
</evidence>
<dbReference type="CDD" id="cd00002">
    <property type="entry name" value="YbaK_deacylase"/>
    <property type="match status" value="1"/>
</dbReference>
<dbReference type="GO" id="GO:0006412">
    <property type="term" value="P:translation"/>
    <property type="evidence" value="ECO:0007669"/>
    <property type="project" value="UniProtKB-KW"/>
</dbReference>
<dbReference type="Pfam" id="PF04073">
    <property type="entry name" value="tRNA_edit"/>
    <property type="match status" value="1"/>
</dbReference>
<evidence type="ECO:0000313" key="7">
    <source>
        <dbReference type="Proteomes" id="UP000255367"/>
    </source>
</evidence>
<dbReference type="GO" id="GO:0002161">
    <property type="term" value="F:aminoacyl-tRNA deacylase activity"/>
    <property type="evidence" value="ECO:0007669"/>
    <property type="project" value="InterPro"/>
</dbReference>
<feature type="domain" description="YbaK/aminoacyl-tRNA synthetase-associated" evidence="5">
    <location>
        <begin position="39"/>
        <end position="149"/>
    </location>
</feature>
<dbReference type="Gene3D" id="3.90.960.10">
    <property type="entry name" value="YbaK/aminoacyl-tRNA synthetase-associated domain"/>
    <property type="match status" value="1"/>
</dbReference>
<proteinExistence type="inferred from homology"/>
<dbReference type="InterPro" id="IPR004369">
    <property type="entry name" value="Prolyl-tRNA_editing_YbaK/EbsC"/>
</dbReference>
<accession>A0A380NFH4</accession>
<dbReference type="Proteomes" id="UP000255367">
    <property type="component" value="Unassembled WGS sequence"/>
</dbReference>
<dbReference type="PANTHER" id="PTHR30411">
    <property type="entry name" value="CYTOPLASMIC PROTEIN"/>
    <property type="match status" value="1"/>
</dbReference>
<evidence type="ECO:0000256" key="1">
    <source>
        <dbReference type="ARBA" id="ARBA00009798"/>
    </source>
</evidence>
<comment type="similarity">
    <text evidence="1 4">Belongs to the prolyl-tRNA editing family. YbaK/EbsC subfamily.</text>
</comment>
<dbReference type="NCBIfam" id="TIGR00011">
    <property type="entry name" value="YbaK_EbsC"/>
    <property type="match status" value="1"/>
</dbReference>
<gene>
    <name evidence="6" type="primary">ybaK</name>
    <name evidence="6" type="ORF">NCTC12020_00138</name>
</gene>
<dbReference type="PIRSF" id="PIRSF006181">
    <property type="entry name" value="EbsC_YbaK"/>
    <property type="match status" value="1"/>
</dbReference>
<keyword evidence="3 4" id="KW-0456">Lyase</keyword>
<organism evidence="6 7">
    <name type="scientific">Veillonella criceti</name>
    <dbReference type="NCBI Taxonomy" id="103891"/>
    <lineage>
        <taxon>Bacteria</taxon>
        <taxon>Bacillati</taxon>
        <taxon>Bacillota</taxon>
        <taxon>Negativicutes</taxon>
        <taxon>Veillonellales</taxon>
        <taxon>Veillonellaceae</taxon>
        <taxon>Veillonella</taxon>
    </lineage>
</organism>
<evidence type="ECO:0000256" key="2">
    <source>
        <dbReference type="ARBA" id="ARBA00022917"/>
    </source>
</evidence>
<keyword evidence="7" id="KW-1185">Reference proteome</keyword>
<name>A0A380NFH4_9FIRM</name>
<dbReference type="AlphaFoldDB" id="A0A380NFH4"/>
<dbReference type="InterPro" id="IPR007214">
    <property type="entry name" value="YbaK/aa-tRNA-synth-assoc-dom"/>
</dbReference>
<dbReference type="OrthoDB" id="9809296at2"/>
<evidence type="ECO:0000256" key="3">
    <source>
        <dbReference type="ARBA" id="ARBA00023239"/>
    </source>
</evidence>
<evidence type="ECO:0000313" key="6">
    <source>
        <dbReference type="EMBL" id="SUP39800.1"/>
    </source>
</evidence>
<reference evidence="6 7" key="1">
    <citation type="submission" date="2018-06" db="EMBL/GenBank/DDBJ databases">
        <authorList>
            <consortium name="Pathogen Informatics"/>
            <person name="Doyle S."/>
        </authorList>
    </citation>
    <scope>NUCLEOTIDE SEQUENCE [LARGE SCALE GENOMIC DNA]</scope>
    <source>
        <strain evidence="6 7">NCTC12020</strain>
    </source>
</reference>
<dbReference type="SUPFAM" id="SSF55826">
    <property type="entry name" value="YbaK/ProRS associated domain"/>
    <property type="match status" value="1"/>
</dbReference>
<protein>
    <recommendedName>
        <fullName evidence="4">Cys-tRNA(Pro)/Cys-tRNA(Cys) deacylase</fullName>
        <ecNumber evidence="4">4.2.-.-</ecNumber>
    </recommendedName>
</protein>
<dbReference type="InterPro" id="IPR036754">
    <property type="entry name" value="YbaK/aa-tRNA-synt-asso_dom_sf"/>
</dbReference>